<organism evidence="2 3">
    <name type="scientific">Xenorhabdus cabanillasii</name>
    <dbReference type="NCBI Taxonomy" id="351673"/>
    <lineage>
        <taxon>Bacteria</taxon>
        <taxon>Pseudomonadati</taxon>
        <taxon>Pseudomonadota</taxon>
        <taxon>Gammaproteobacteria</taxon>
        <taxon>Enterobacterales</taxon>
        <taxon>Morganellaceae</taxon>
        <taxon>Xenorhabdus</taxon>
    </lineage>
</organism>
<comment type="caution">
    <text evidence="2">The sequence shown here is derived from an EMBL/GenBank/DDBJ whole genome shotgun (WGS) entry which is preliminary data.</text>
</comment>
<evidence type="ECO:0000313" key="2">
    <source>
        <dbReference type="EMBL" id="REF28307.1"/>
    </source>
</evidence>
<dbReference type="Gene3D" id="3.20.20.190">
    <property type="entry name" value="Phosphatidylinositol (PI) phosphodiesterase"/>
    <property type="match status" value="1"/>
</dbReference>
<dbReference type="InterPro" id="IPR017946">
    <property type="entry name" value="PLC-like_Pdiesterase_TIM-brl"/>
</dbReference>
<dbReference type="EMBL" id="QTUB01000001">
    <property type="protein sequence ID" value="REF28307.1"/>
    <property type="molecule type" value="Genomic_DNA"/>
</dbReference>
<evidence type="ECO:0000313" key="3">
    <source>
        <dbReference type="Proteomes" id="UP000256294"/>
    </source>
</evidence>
<dbReference type="Proteomes" id="UP000256294">
    <property type="component" value="Unassembled WGS sequence"/>
</dbReference>
<dbReference type="PANTHER" id="PTHR13593:SF113">
    <property type="entry name" value="SI:DKEY-266F7.9"/>
    <property type="match status" value="1"/>
</dbReference>
<feature type="compositionally biased region" description="Polar residues" evidence="1">
    <location>
        <begin position="8"/>
        <end position="23"/>
    </location>
</feature>
<protein>
    <recommendedName>
        <fullName evidence="4">Phosphatidylinositol diacylglycerol-lyase</fullName>
    </recommendedName>
</protein>
<dbReference type="AlphaFoldDB" id="A0A3D9UGB4"/>
<evidence type="ECO:0008006" key="4">
    <source>
        <dbReference type="Google" id="ProtNLM"/>
    </source>
</evidence>
<dbReference type="RefSeq" id="WP_115827072.1">
    <property type="nucleotide sequence ID" value="NZ_QTUB01000001.1"/>
</dbReference>
<dbReference type="GO" id="GO:0008081">
    <property type="term" value="F:phosphoric diester hydrolase activity"/>
    <property type="evidence" value="ECO:0007669"/>
    <property type="project" value="InterPro"/>
</dbReference>
<evidence type="ECO:0000256" key="1">
    <source>
        <dbReference type="SAM" id="MobiDB-lite"/>
    </source>
</evidence>
<reference evidence="2 3" key="1">
    <citation type="submission" date="2018-08" db="EMBL/GenBank/DDBJ databases">
        <title>Genomic Encyclopedia of Archaeal and Bacterial Type Strains, Phase II (KMG-II): from individual species to whole genera.</title>
        <authorList>
            <person name="Goeker M."/>
        </authorList>
    </citation>
    <scope>NUCLEOTIDE SEQUENCE [LARGE SCALE GENOMIC DNA]</scope>
    <source>
        <strain evidence="2 3">DSM 17905</strain>
    </source>
</reference>
<accession>A0A3D9UGB4</accession>
<keyword evidence="3" id="KW-1185">Reference proteome</keyword>
<sequence length="331" mass="37029">MHEYKENNIPSSTSTNHQSTKQATTTLLTNESQQVPYVNHSDLPDETKLSEIAMLGSHDAGTYAYSKKRNGLSSTGSKMPRAFKTQNKDLVTQAKAGARYFDIRIAQNKNGTNGTFGFFHSFSVAGDSAVSDVENLLKYAAEDKNNFYLIKFAFKGETGKTSATAASDIFLKRILENYRESLIMDNLSKVTVNSLNQGKNIWIMVDKKKYDGKDKDLYPDYDKNSYTEWADKPNAEKTANSLLNFHKSPIADKLNIIQTNMPVASRSPFELSWGVKDNLFKNKKILVIAILDILIKRRIGGIVSADYVGDANSAVPDFMEIINVHNQLLKK</sequence>
<dbReference type="SUPFAM" id="SSF51695">
    <property type="entry name" value="PLC-like phosphodiesterases"/>
    <property type="match status" value="1"/>
</dbReference>
<dbReference type="GO" id="GO:0006629">
    <property type="term" value="P:lipid metabolic process"/>
    <property type="evidence" value="ECO:0007669"/>
    <property type="project" value="InterPro"/>
</dbReference>
<feature type="region of interest" description="Disordered" evidence="1">
    <location>
        <begin position="1"/>
        <end position="23"/>
    </location>
</feature>
<dbReference type="InterPro" id="IPR051057">
    <property type="entry name" value="PI-PLC_domain"/>
</dbReference>
<proteinExistence type="predicted"/>
<dbReference type="PANTHER" id="PTHR13593">
    <property type="match status" value="1"/>
</dbReference>
<dbReference type="CDD" id="cd08557">
    <property type="entry name" value="PI-PLCc_bacteria_like"/>
    <property type="match status" value="1"/>
</dbReference>
<name>A0A3D9UGB4_9GAMM</name>
<gene>
    <name evidence="2" type="ORF">BDD26_3195</name>
</gene>
<dbReference type="PROSITE" id="PS50007">
    <property type="entry name" value="PIPLC_X_DOMAIN"/>
    <property type="match status" value="1"/>
</dbReference>